<accession>A0A8B6BTA4</accession>
<organism evidence="1 2">
    <name type="scientific">Mytilus galloprovincialis</name>
    <name type="common">Mediterranean mussel</name>
    <dbReference type="NCBI Taxonomy" id="29158"/>
    <lineage>
        <taxon>Eukaryota</taxon>
        <taxon>Metazoa</taxon>
        <taxon>Spiralia</taxon>
        <taxon>Lophotrochozoa</taxon>
        <taxon>Mollusca</taxon>
        <taxon>Bivalvia</taxon>
        <taxon>Autobranchia</taxon>
        <taxon>Pteriomorphia</taxon>
        <taxon>Mytilida</taxon>
        <taxon>Mytiloidea</taxon>
        <taxon>Mytilidae</taxon>
        <taxon>Mytilinae</taxon>
        <taxon>Mytilus</taxon>
    </lineage>
</organism>
<gene>
    <name evidence="1" type="ORF">MGAL_10B040026</name>
</gene>
<dbReference type="EMBL" id="UYJE01000619">
    <property type="protein sequence ID" value="VDH94644.1"/>
    <property type="molecule type" value="Genomic_DNA"/>
</dbReference>
<feature type="non-terminal residue" evidence="1">
    <location>
        <position position="162"/>
    </location>
</feature>
<reference evidence="1" key="1">
    <citation type="submission" date="2018-11" db="EMBL/GenBank/DDBJ databases">
        <authorList>
            <person name="Alioto T."/>
            <person name="Alioto T."/>
        </authorList>
    </citation>
    <scope>NUCLEOTIDE SEQUENCE</scope>
</reference>
<comment type="caution">
    <text evidence="1">The sequence shown here is derived from an EMBL/GenBank/DDBJ whole genome shotgun (WGS) entry which is preliminary data.</text>
</comment>
<name>A0A8B6BTA4_MYTGA</name>
<dbReference type="Proteomes" id="UP000596742">
    <property type="component" value="Unassembled WGS sequence"/>
</dbReference>
<evidence type="ECO:0000313" key="1">
    <source>
        <dbReference type="EMBL" id="VDH94644.1"/>
    </source>
</evidence>
<dbReference type="AlphaFoldDB" id="A0A8B6BTA4"/>
<sequence>IKARLVNPPSSAVSALSTTTSRGAPTGVIKSQPETTWHLLFFLPMVALPPRCCHCSVLSESSFLGCFGAVHYNLQRCADWGDQVPARNHLAIHPLMRAMSYRKTNHSCMIMTNNRETSMLCHQLQFMNESNVLDSEIKRYENINGSSTHREDMTSRQISACL</sequence>
<feature type="non-terminal residue" evidence="1">
    <location>
        <position position="1"/>
    </location>
</feature>
<evidence type="ECO:0000313" key="2">
    <source>
        <dbReference type="Proteomes" id="UP000596742"/>
    </source>
</evidence>
<protein>
    <submittedName>
        <fullName evidence="1">Uncharacterized protein</fullName>
    </submittedName>
</protein>
<keyword evidence="2" id="KW-1185">Reference proteome</keyword>
<proteinExistence type="predicted"/>